<dbReference type="EMBL" id="CP058610">
    <property type="protein sequence ID" value="QLG74191.1"/>
    <property type="molecule type" value="Genomic_DNA"/>
</dbReference>
<dbReference type="Proteomes" id="UP000509704">
    <property type="component" value="Chromosome 7"/>
</dbReference>
<feature type="compositionally biased region" description="Basic and acidic residues" evidence="1">
    <location>
        <begin position="88"/>
        <end position="106"/>
    </location>
</feature>
<dbReference type="KEGG" id="zmk:HG535_0G00750"/>
<gene>
    <name evidence="2" type="ORF">HG535_0G00750</name>
</gene>
<dbReference type="RefSeq" id="XP_037145916.1">
    <property type="nucleotide sequence ID" value="XM_037290021.1"/>
</dbReference>
<evidence type="ECO:0000313" key="2">
    <source>
        <dbReference type="EMBL" id="QLG74191.1"/>
    </source>
</evidence>
<dbReference type="AlphaFoldDB" id="A0A7H9B697"/>
<dbReference type="OrthoDB" id="4068661at2759"/>
<proteinExistence type="predicted"/>
<accession>A0A7H9B697</accession>
<name>A0A7H9B697_ZYGMR</name>
<keyword evidence="3" id="KW-1185">Reference proteome</keyword>
<sequence length="215" mass="24118">MAGIRRKHLKHINGKSLIGRITPVDRVEANKKQERKEGYTVVNGKLVSTSDVGVLLRQATSKVEARKFVQSKKKNKLEKTGPKNGMKFKREESSSRYLQSKRDRGNIKNHSRKPENTLVISTDSDVSNKVLLFQNLALGVNQESLKTVLQQLSDARISKVRVRDLPSGSATANVWLINPNSQELERVRKLFDGALVDGRTIKVTAVPESSRNLSY</sequence>
<feature type="region of interest" description="Disordered" evidence="1">
    <location>
        <begin position="71"/>
        <end position="115"/>
    </location>
</feature>
<dbReference type="GeneID" id="59237974"/>
<evidence type="ECO:0000256" key="1">
    <source>
        <dbReference type="SAM" id="MobiDB-lite"/>
    </source>
</evidence>
<protein>
    <submittedName>
        <fullName evidence="2">Uncharacterized protein</fullName>
    </submittedName>
</protein>
<organism evidence="2 3">
    <name type="scientific">Zygotorulaspora mrakii</name>
    <name type="common">Zygosaccharomyces mrakii</name>
    <dbReference type="NCBI Taxonomy" id="42260"/>
    <lineage>
        <taxon>Eukaryota</taxon>
        <taxon>Fungi</taxon>
        <taxon>Dikarya</taxon>
        <taxon>Ascomycota</taxon>
        <taxon>Saccharomycotina</taxon>
        <taxon>Saccharomycetes</taxon>
        <taxon>Saccharomycetales</taxon>
        <taxon>Saccharomycetaceae</taxon>
        <taxon>Zygotorulaspora</taxon>
    </lineage>
</organism>
<reference evidence="2 3" key="1">
    <citation type="submission" date="2020-07" db="EMBL/GenBank/DDBJ databases">
        <title>The yeast mating-type switching endonuclease HO is a domesticated member of an unorthodox homing genetic element family.</title>
        <authorList>
            <person name="Coughlan A.Y."/>
            <person name="Lombardi L."/>
            <person name="Braun-Galleani S."/>
            <person name="Martos A.R."/>
            <person name="Galeote V."/>
            <person name="Bigey F."/>
            <person name="Dequin S."/>
            <person name="Byrne K.P."/>
            <person name="Wolfe K.H."/>
        </authorList>
    </citation>
    <scope>NUCLEOTIDE SEQUENCE [LARGE SCALE GENOMIC DNA]</scope>
    <source>
        <strain evidence="2 3">NRRL Y-6702</strain>
    </source>
</reference>
<evidence type="ECO:0000313" key="3">
    <source>
        <dbReference type="Proteomes" id="UP000509704"/>
    </source>
</evidence>